<evidence type="ECO:0000313" key="1">
    <source>
        <dbReference type="EMBL" id="OQD46181.1"/>
    </source>
</evidence>
<reference evidence="1 2" key="1">
    <citation type="journal article" date="2016" name="Genome Announc.">
        <title>Draft Genome Sequence of the Anaerobic Ammonium-Oxidizing Bacterium 'Candidatus Brocadia sp. 40'.</title>
        <authorList>
            <person name="Ali M."/>
            <person name="Haroon M.F."/>
            <person name="Narita Y."/>
            <person name="Zhang L."/>
            <person name="Rangel Shaw D."/>
            <person name="Okabe S."/>
            <person name="Saikaly P.E."/>
        </authorList>
    </citation>
    <scope>NUCLEOTIDE SEQUENCE [LARGE SCALE GENOMIC DNA]</scope>
    <source>
        <strain evidence="1 2">40</strain>
    </source>
</reference>
<organism evidence="1 2">
    <name type="scientific">Candidatus Brocadia sapporoensis</name>
    <dbReference type="NCBI Taxonomy" id="392547"/>
    <lineage>
        <taxon>Bacteria</taxon>
        <taxon>Pseudomonadati</taxon>
        <taxon>Planctomycetota</taxon>
        <taxon>Candidatus Brocadiia</taxon>
        <taxon>Candidatus Brocadiales</taxon>
        <taxon>Candidatus Brocadiaceae</taxon>
        <taxon>Candidatus Brocadia</taxon>
    </lineage>
</organism>
<protein>
    <submittedName>
        <fullName evidence="1">Uncharacterized protein</fullName>
    </submittedName>
</protein>
<accession>A0A1V6M199</accession>
<sequence>MINPKYGRVLLTTIFAKFDVEKMSDEEIINTFNNMGIHINLDEFVRKIFFTRFKYPVNPPCQEVRGYISNL</sequence>
<gene>
    <name evidence="1" type="ORF">BIY37_04585</name>
</gene>
<evidence type="ECO:0000313" key="2">
    <source>
        <dbReference type="Proteomes" id="UP000242219"/>
    </source>
</evidence>
<dbReference type="EMBL" id="MJUW02000054">
    <property type="protein sequence ID" value="OQD46181.1"/>
    <property type="molecule type" value="Genomic_DNA"/>
</dbReference>
<dbReference type="Proteomes" id="UP000242219">
    <property type="component" value="Unassembled WGS sequence"/>
</dbReference>
<proteinExistence type="predicted"/>
<keyword evidence="2" id="KW-1185">Reference proteome</keyword>
<dbReference type="AlphaFoldDB" id="A0A1V6M199"/>
<comment type="caution">
    <text evidence="1">The sequence shown here is derived from an EMBL/GenBank/DDBJ whole genome shotgun (WGS) entry which is preliminary data.</text>
</comment>
<name>A0A1V6M199_9BACT</name>